<proteinExistence type="predicted"/>
<reference evidence="1" key="1">
    <citation type="submission" date="2022-07" db="EMBL/GenBank/DDBJ databases">
        <authorList>
            <person name="Criscuolo A."/>
        </authorList>
    </citation>
    <scope>NUCLEOTIDE SEQUENCE</scope>
    <source>
        <strain evidence="1">CIP103197</strain>
    </source>
</reference>
<accession>A0A9W4QRH3</accession>
<dbReference type="PANTHER" id="PTHR43563">
    <property type="entry name" value="AMINE OXIDASE"/>
    <property type="match status" value="1"/>
</dbReference>
<dbReference type="PANTHER" id="PTHR43563:SF1">
    <property type="entry name" value="AMINE OXIDASE [FLAVIN-CONTAINING] B"/>
    <property type="match status" value="1"/>
</dbReference>
<evidence type="ECO:0000313" key="2">
    <source>
        <dbReference type="Proteomes" id="UP001152447"/>
    </source>
</evidence>
<dbReference type="EMBL" id="CAMAPB010000001">
    <property type="protein sequence ID" value="CAH9049813.1"/>
    <property type="molecule type" value="Genomic_DNA"/>
</dbReference>
<dbReference type="InterPro" id="IPR036188">
    <property type="entry name" value="FAD/NAD-bd_sf"/>
</dbReference>
<sequence length="184" mass="20805">MGQEKIVIIGGGVSAMTAALYLTEQRDCQQHRTITVYQQGWRLGGKGASGRNAARGQRIEEHGLHVWFGAYVNSFKTIETVYTKLQRPVDSPLSTWRQALKPHSFIALEEYINDQWQTWPIDFPLLPGNPAEGSLDITPWDIIKMTLAWLKKWILDLQLAAKKANKNINLSTKNLVFSLMLIGN</sequence>
<dbReference type="Proteomes" id="UP001152447">
    <property type="component" value="Unassembled WGS sequence"/>
</dbReference>
<dbReference type="Gene3D" id="3.50.50.60">
    <property type="entry name" value="FAD/NAD(P)-binding domain"/>
    <property type="match status" value="1"/>
</dbReference>
<dbReference type="AlphaFoldDB" id="A0A9W4QRH3"/>
<dbReference type="RefSeq" id="WP_315942522.1">
    <property type="nucleotide sequence ID" value="NZ_CAMAPB010000001.1"/>
</dbReference>
<evidence type="ECO:0000313" key="1">
    <source>
        <dbReference type="EMBL" id="CAH9049813.1"/>
    </source>
</evidence>
<dbReference type="SUPFAM" id="SSF51905">
    <property type="entry name" value="FAD/NAD(P)-binding domain"/>
    <property type="match status" value="1"/>
</dbReference>
<dbReference type="Pfam" id="PF13450">
    <property type="entry name" value="NAD_binding_8"/>
    <property type="match status" value="1"/>
</dbReference>
<comment type="caution">
    <text evidence="1">The sequence shown here is derived from an EMBL/GenBank/DDBJ whole genome shotgun (WGS) entry which is preliminary data.</text>
</comment>
<protein>
    <submittedName>
        <fullName evidence="1">Uncharacterized protein</fullName>
    </submittedName>
</protein>
<dbReference type="GO" id="GO:0016491">
    <property type="term" value="F:oxidoreductase activity"/>
    <property type="evidence" value="ECO:0007669"/>
    <property type="project" value="UniProtKB-ARBA"/>
</dbReference>
<gene>
    <name evidence="1" type="ORF">PSEHALCIP103_00044</name>
</gene>
<organism evidence="1 2">
    <name type="scientific">Pseudoalteromonas haloplanktis</name>
    <name type="common">Alteromonas haloplanktis</name>
    <dbReference type="NCBI Taxonomy" id="228"/>
    <lineage>
        <taxon>Bacteria</taxon>
        <taxon>Pseudomonadati</taxon>
        <taxon>Pseudomonadota</taxon>
        <taxon>Gammaproteobacteria</taxon>
        <taxon>Alteromonadales</taxon>
        <taxon>Pseudoalteromonadaceae</taxon>
        <taxon>Pseudoalteromonas</taxon>
    </lineage>
</organism>
<keyword evidence="2" id="KW-1185">Reference proteome</keyword>
<name>A0A9W4QRH3_PSEHA</name>
<dbReference type="InterPro" id="IPR050703">
    <property type="entry name" value="Flavin_MAO"/>
</dbReference>